<accession>A0ABR9KIW7</accession>
<keyword evidence="1" id="KW-1133">Transmembrane helix</keyword>
<reference evidence="2 3" key="1">
    <citation type="submission" date="2020-10" db="EMBL/GenBank/DDBJ databases">
        <title>Sequencing the genomes of 1000 actinobacteria strains.</title>
        <authorList>
            <person name="Klenk H.-P."/>
        </authorList>
    </citation>
    <scope>NUCLEOTIDE SEQUENCE [LARGE SCALE GENOMIC DNA]</scope>
    <source>
        <strain evidence="2 3">DSM 43748</strain>
    </source>
</reference>
<evidence type="ECO:0000313" key="3">
    <source>
        <dbReference type="Proteomes" id="UP000661607"/>
    </source>
</evidence>
<organism evidence="2 3">
    <name type="scientific">Nonomuraea africana</name>
    <dbReference type="NCBI Taxonomy" id="46171"/>
    <lineage>
        <taxon>Bacteria</taxon>
        <taxon>Bacillati</taxon>
        <taxon>Actinomycetota</taxon>
        <taxon>Actinomycetes</taxon>
        <taxon>Streptosporangiales</taxon>
        <taxon>Streptosporangiaceae</taxon>
        <taxon>Nonomuraea</taxon>
    </lineage>
</organism>
<comment type="caution">
    <text evidence="2">The sequence shown here is derived from an EMBL/GenBank/DDBJ whole genome shotgun (WGS) entry which is preliminary data.</text>
</comment>
<dbReference type="RefSeq" id="WP_192776751.1">
    <property type="nucleotide sequence ID" value="NZ_BAAASY010000051.1"/>
</dbReference>
<feature type="transmembrane region" description="Helical" evidence="1">
    <location>
        <begin position="104"/>
        <end position="129"/>
    </location>
</feature>
<keyword evidence="1" id="KW-0812">Transmembrane</keyword>
<evidence type="ECO:0000313" key="2">
    <source>
        <dbReference type="EMBL" id="MBE1561910.1"/>
    </source>
</evidence>
<keyword evidence="3" id="KW-1185">Reference proteome</keyword>
<feature type="transmembrane region" description="Helical" evidence="1">
    <location>
        <begin position="141"/>
        <end position="159"/>
    </location>
</feature>
<gene>
    <name evidence="2" type="ORF">H4W81_004689</name>
</gene>
<name>A0ABR9KIW7_9ACTN</name>
<evidence type="ECO:0000256" key="1">
    <source>
        <dbReference type="SAM" id="Phobius"/>
    </source>
</evidence>
<keyword evidence="1" id="KW-0472">Membrane</keyword>
<sequence length="177" mass="19266">MDQSEKRLSEFLDALDVQLPFVRYQVRRFPEGEEFLRLSVPGAARSTVFIQDGEWICLSETASDVTLQRALGSVEEQPEAVVGRLSFPVRVPPPLPRGIRLVRAVGFGLAAAVGTAVLAAVVLTVLVFGNGYGYGSDAVHWTINTLAIVCGAVVGGWVGRRSWRARRLESRKKEGTA</sequence>
<dbReference type="Proteomes" id="UP000661607">
    <property type="component" value="Unassembled WGS sequence"/>
</dbReference>
<protein>
    <submittedName>
        <fullName evidence="2">Uncharacterized protein</fullName>
    </submittedName>
</protein>
<proteinExistence type="predicted"/>
<dbReference type="EMBL" id="JADBEF010000001">
    <property type="protein sequence ID" value="MBE1561910.1"/>
    <property type="molecule type" value="Genomic_DNA"/>
</dbReference>